<dbReference type="EMBL" id="CR382135">
    <property type="protein sequence ID" value="CAG85990.1"/>
    <property type="molecule type" value="Genomic_DNA"/>
</dbReference>
<gene>
    <name evidence="2" type="ordered locus">DEHA2C05698g</name>
</gene>
<organism evidence="2 3">
    <name type="scientific">Debaryomyces hansenii (strain ATCC 36239 / CBS 767 / BCRC 21394 / JCM 1990 / NBRC 0083 / IGC 2968)</name>
    <name type="common">Yeast</name>
    <name type="synonym">Torulaspora hansenii</name>
    <dbReference type="NCBI Taxonomy" id="284592"/>
    <lineage>
        <taxon>Eukaryota</taxon>
        <taxon>Fungi</taxon>
        <taxon>Dikarya</taxon>
        <taxon>Ascomycota</taxon>
        <taxon>Saccharomycotina</taxon>
        <taxon>Pichiomycetes</taxon>
        <taxon>Debaryomycetaceae</taxon>
        <taxon>Debaryomyces</taxon>
    </lineage>
</organism>
<dbReference type="KEGG" id="dha:DEHA2C05698g"/>
<dbReference type="GeneID" id="2900421"/>
<accession>Q6BV35</accession>
<dbReference type="AlphaFoldDB" id="Q6BV35"/>
<sequence length="87" mass="9714">MVEGSNSSDNQHSIINFDHGETQPQIDGKTPLSPSSTLQSPSTSHINLSDEIINQMMLEYLRGKGYDQEPTIIRLNNNRPNIYSSPL</sequence>
<evidence type="ECO:0000313" key="2">
    <source>
        <dbReference type="EMBL" id="CAG85990.1"/>
    </source>
</evidence>
<keyword evidence="3" id="KW-1185">Reference proteome</keyword>
<evidence type="ECO:0000313" key="3">
    <source>
        <dbReference type="Proteomes" id="UP000000599"/>
    </source>
</evidence>
<feature type="region of interest" description="Disordered" evidence="1">
    <location>
        <begin position="1"/>
        <end position="46"/>
    </location>
</feature>
<dbReference type="Proteomes" id="UP000000599">
    <property type="component" value="Chromosome C"/>
</dbReference>
<proteinExistence type="predicted"/>
<feature type="compositionally biased region" description="Polar residues" evidence="1">
    <location>
        <begin position="1"/>
        <end position="14"/>
    </location>
</feature>
<name>Q6BV35_DEBHA</name>
<dbReference type="RefSeq" id="XP_457934.1">
    <property type="nucleotide sequence ID" value="XM_457934.1"/>
</dbReference>
<dbReference type="InParanoid" id="Q6BV35"/>
<protein>
    <submittedName>
        <fullName evidence="2">DEHA2C05698p</fullName>
    </submittedName>
</protein>
<dbReference type="HOGENOM" id="CLU_2483315_0_0_1"/>
<dbReference type="VEuPathDB" id="FungiDB:DEHA2C05698g"/>
<feature type="compositionally biased region" description="Low complexity" evidence="1">
    <location>
        <begin position="30"/>
        <end position="44"/>
    </location>
</feature>
<reference evidence="2 3" key="1">
    <citation type="journal article" date="2004" name="Nature">
        <title>Genome evolution in yeasts.</title>
        <authorList>
            <consortium name="Genolevures"/>
            <person name="Dujon B."/>
            <person name="Sherman D."/>
            <person name="Fischer G."/>
            <person name="Durrens P."/>
            <person name="Casaregola S."/>
            <person name="Lafontaine I."/>
            <person name="de Montigny J."/>
            <person name="Marck C."/>
            <person name="Neuveglise C."/>
            <person name="Talla E."/>
            <person name="Goffard N."/>
            <person name="Frangeul L."/>
            <person name="Aigle M."/>
            <person name="Anthouard V."/>
            <person name="Babour A."/>
            <person name="Barbe V."/>
            <person name="Barnay S."/>
            <person name="Blanchin S."/>
            <person name="Beckerich J.M."/>
            <person name="Beyne E."/>
            <person name="Bleykasten C."/>
            <person name="Boisrame A."/>
            <person name="Boyer J."/>
            <person name="Cattolico L."/>
            <person name="Confanioleri F."/>
            <person name="de Daruvar A."/>
            <person name="Despons L."/>
            <person name="Fabre E."/>
            <person name="Fairhead C."/>
            <person name="Ferry-Dumazet H."/>
            <person name="Groppi A."/>
            <person name="Hantraye F."/>
            <person name="Hennequin C."/>
            <person name="Jauniaux N."/>
            <person name="Joyet P."/>
            <person name="Kachouri R."/>
            <person name="Kerrest A."/>
            <person name="Koszul R."/>
            <person name="Lemaire M."/>
            <person name="Lesur I."/>
            <person name="Ma L."/>
            <person name="Muller H."/>
            <person name="Nicaud J.M."/>
            <person name="Nikolski M."/>
            <person name="Oztas S."/>
            <person name="Ozier-Kalogeropoulos O."/>
            <person name="Pellenz S."/>
            <person name="Potier S."/>
            <person name="Richard G.F."/>
            <person name="Straub M.L."/>
            <person name="Suleau A."/>
            <person name="Swennene D."/>
            <person name="Tekaia F."/>
            <person name="Wesolowski-Louvel M."/>
            <person name="Westhof E."/>
            <person name="Wirth B."/>
            <person name="Zeniou-Meyer M."/>
            <person name="Zivanovic I."/>
            <person name="Bolotin-Fukuhara M."/>
            <person name="Thierry A."/>
            <person name="Bouchier C."/>
            <person name="Caudron B."/>
            <person name="Scarpelli C."/>
            <person name="Gaillardin C."/>
            <person name="Weissenbach J."/>
            <person name="Wincker P."/>
            <person name="Souciet J.L."/>
        </authorList>
    </citation>
    <scope>NUCLEOTIDE SEQUENCE [LARGE SCALE GENOMIC DNA]</scope>
    <source>
        <strain evidence="3">ATCC 36239 / CBS 767 / BCRC 21394 / JCM 1990 / NBRC 0083 / IGC 2968</strain>
    </source>
</reference>
<evidence type="ECO:0000256" key="1">
    <source>
        <dbReference type="SAM" id="MobiDB-lite"/>
    </source>
</evidence>